<dbReference type="FunFam" id="3.40.1010.10:FF:000001">
    <property type="entry name" value="Siroheme synthase"/>
    <property type="match status" value="1"/>
</dbReference>
<evidence type="ECO:0000256" key="1">
    <source>
        <dbReference type="ARBA" id="ARBA00005879"/>
    </source>
</evidence>
<evidence type="ECO:0000259" key="10">
    <source>
        <dbReference type="Pfam" id="PF00590"/>
    </source>
</evidence>
<organism evidence="11 12">
    <name type="scientific">Chlorobaculum tepidum (strain ATCC 49652 / DSM 12025 / NBRC 103806 / TLS)</name>
    <name type="common">Chlorobium tepidum</name>
    <dbReference type="NCBI Taxonomy" id="194439"/>
    <lineage>
        <taxon>Bacteria</taxon>
        <taxon>Pseudomonadati</taxon>
        <taxon>Chlorobiota</taxon>
        <taxon>Chlorobiia</taxon>
        <taxon>Chlorobiales</taxon>
        <taxon>Chlorobiaceae</taxon>
        <taxon>Chlorobaculum</taxon>
    </lineage>
</organism>
<name>Q8KFD7_CHLTE</name>
<dbReference type="STRING" id="194439.CT0390"/>
<keyword evidence="3 8" id="KW-0489">Methyltransferase</keyword>
<dbReference type="InterPro" id="IPR006366">
    <property type="entry name" value="CobA/CysG_C"/>
</dbReference>
<dbReference type="OrthoDB" id="9815856at2"/>
<gene>
    <name evidence="11" type="primary">cobA</name>
    <name evidence="11" type="ordered locus">CT0390</name>
</gene>
<keyword evidence="5" id="KW-0949">S-adenosyl-L-methionine</keyword>
<dbReference type="InterPro" id="IPR050161">
    <property type="entry name" value="Siro_Cobalamin_biosynth"/>
</dbReference>
<dbReference type="InterPro" id="IPR035996">
    <property type="entry name" value="4pyrrol_Methylase_sf"/>
</dbReference>
<evidence type="ECO:0000256" key="4">
    <source>
        <dbReference type="ARBA" id="ARBA00022679"/>
    </source>
</evidence>
<evidence type="ECO:0000256" key="2">
    <source>
        <dbReference type="ARBA" id="ARBA00012162"/>
    </source>
</evidence>
<dbReference type="PATRIC" id="fig|194439.7.peg.377"/>
<dbReference type="InterPro" id="IPR000878">
    <property type="entry name" value="4pyrrol_Mease"/>
</dbReference>
<dbReference type="RefSeq" id="WP_010932082.1">
    <property type="nucleotide sequence ID" value="NC_002932.3"/>
</dbReference>
<dbReference type="AlphaFoldDB" id="Q8KFD7"/>
<dbReference type="GO" id="GO:0032259">
    <property type="term" value="P:methylation"/>
    <property type="evidence" value="ECO:0007669"/>
    <property type="project" value="UniProtKB-KW"/>
</dbReference>
<dbReference type="PROSITE" id="PS00840">
    <property type="entry name" value="SUMT_2"/>
    <property type="match status" value="1"/>
</dbReference>
<keyword evidence="12" id="KW-1185">Reference proteome</keyword>
<proteinExistence type="inferred from homology"/>
<dbReference type="EMBL" id="AE006470">
    <property type="protein sequence ID" value="AAM71636.1"/>
    <property type="molecule type" value="Genomic_DNA"/>
</dbReference>
<evidence type="ECO:0000256" key="3">
    <source>
        <dbReference type="ARBA" id="ARBA00022603"/>
    </source>
</evidence>
<dbReference type="InterPro" id="IPR003043">
    <property type="entry name" value="Uropor_MeTrfase_CS"/>
</dbReference>
<dbReference type="NCBIfam" id="NF004790">
    <property type="entry name" value="PRK06136.1"/>
    <property type="match status" value="1"/>
</dbReference>
<dbReference type="PANTHER" id="PTHR45790">
    <property type="entry name" value="SIROHEME SYNTHASE-RELATED"/>
    <property type="match status" value="1"/>
</dbReference>
<evidence type="ECO:0000256" key="7">
    <source>
        <dbReference type="ARBA" id="ARBA00025705"/>
    </source>
</evidence>
<sequence>MSDGKGKVFLVGGGPGDPELLTIRAHNVLQSADVVLHDALISPEILALLPNGAERISVGKRLGDGKDQTDRQTKINDLLVRHAREGKCVVRLKAGDPFMFGRGIEEVRALAAAGVPCEVVPGITTGIAAADLCGIPLTERHRNSSVLFCTGHTADYSLGHFAAVIELMKAGTPLVMYMGFENLDKIVERFIDSGLSPELPACAVSRVSRSDQTLVAATIGTIVQQIRERELSLPVVFIIGEHAVPEGACPDQSDASDPSDQNHNEQQ</sequence>
<evidence type="ECO:0000256" key="6">
    <source>
        <dbReference type="ARBA" id="ARBA00023244"/>
    </source>
</evidence>
<feature type="compositionally biased region" description="Low complexity" evidence="9">
    <location>
        <begin position="250"/>
        <end position="259"/>
    </location>
</feature>
<feature type="domain" description="Tetrapyrrole methylase" evidence="10">
    <location>
        <begin position="7"/>
        <end position="222"/>
    </location>
</feature>
<evidence type="ECO:0000313" key="11">
    <source>
        <dbReference type="EMBL" id="AAM71636.1"/>
    </source>
</evidence>
<dbReference type="Proteomes" id="UP000001007">
    <property type="component" value="Chromosome"/>
</dbReference>
<feature type="region of interest" description="Disordered" evidence="9">
    <location>
        <begin position="247"/>
        <end position="267"/>
    </location>
</feature>
<dbReference type="eggNOG" id="COG0007">
    <property type="taxonomic scope" value="Bacteria"/>
</dbReference>
<dbReference type="HOGENOM" id="CLU_011276_7_0_10"/>
<evidence type="ECO:0000256" key="9">
    <source>
        <dbReference type="SAM" id="MobiDB-lite"/>
    </source>
</evidence>
<dbReference type="GO" id="GO:0019354">
    <property type="term" value="P:siroheme biosynthetic process"/>
    <property type="evidence" value="ECO:0007669"/>
    <property type="project" value="InterPro"/>
</dbReference>
<dbReference type="EC" id="2.1.1.107" evidence="2"/>
<reference evidence="11 12" key="1">
    <citation type="journal article" date="2002" name="Proc. Natl. Acad. Sci. U.S.A.">
        <title>The complete genome sequence of Chlorobium tepidum TLS, a photosynthetic, anaerobic, green-sulfur bacterium.</title>
        <authorList>
            <person name="Eisen J.A."/>
            <person name="Nelson K.E."/>
            <person name="Paulsen I.T."/>
            <person name="Heidelberg J.F."/>
            <person name="Wu M."/>
            <person name="Dodson R.J."/>
            <person name="Deboy R."/>
            <person name="Gwinn M.L."/>
            <person name="Nelson W.C."/>
            <person name="Haft D.H."/>
            <person name="Hickey E.K."/>
            <person name="Peterson J.D."/>
            <person name="Durkin A.S."/>
            <person name="Kolonay J.L."/>
            <person name="Yang F."/>
            <person name="Holt I."/>
            <person name="Umayam L.A."/>
            <person name="Mason T."/>
            <person name="Brenner M."/>
            <person name="Shea T.P."/>
            <person name="Parksey D."/>
            <person name="Nierman W.C."/>
            <person name="Feldblyum T.V."/>
            <person name="Hansen C.L."/>
            <person name="Craven M.B."/>
            <person name="Radune D."/>
            <person name="Vamathevan J."/>
            <person name="Khouri H."/>
            <person name="White O."/>
            <person name="Gruber T.M."/>
            <person name="Ketchum K.A."/>
            <person name="Venter J.C."/>
            <person name="Tettelin H."/>
            <person name="Bryant D.A."/>
            <person name="Fraser C.M."/>
        </authorList>
    </citation>
    <scope>NUCLEOTIDE SEQUENCE [LARGE SCALE GENOMIC DNA]</scope>
    <source>
        <strain evidence="12">ATCC 49652 / DSM 12025 / NBRC 103806 / TLS</strain>
    </source>
</reference>
<dbReference type="SUPFAM" id="SSF53790">
    <property type="entry name" value="Tetrapyrrole methylase"/>
    <property type="match status" value="1"/>
</dbReference>
<comment type="pathway">
    <text evidence="7">Porphyrin-containing compound metabolism; siroheme biosynthesis; precorrin-2 from uroporphyrinogen III: step 1/1.</text>
</comment>
<protein>
    <recommendedName>
        <fullName evidence="2">uroporphyrinogen-III C-methyltransferase</fullName>
        <ecNumber evidence="2">2.1.1.107</ecNumber>
    </recommendedName>
</protein>
<dbReference type="InterPro" id="IPR014776">
    <property type="entry name" value="4pyrrole_Mease_sub2"/>
</dbReference>
<dbReference type="InterPro" id="IPR014777">
    <property type="entry name" value="4pyrrole_Mease_sub1"/>
</dbReference>
<dbReference type="Gene3D" id="3.40.1010.10">
    <property type="entry name" value="Cobalt-precorrin-4 Transmethylase, Domain 1"/>
    <property type="match status" value="1"/>
</dbReference>
<keyword evidence="6" id="KW-0627">Porphyrin biosynthesis</keyword>
<dbReference type="PANTHER" id="PTHR45790:SF3">
    <property type="entry name" value="S-ADENOSYL-L-METHIONINE-DEPENDENT UROPORPHYRINOGEN III METHYLTRANSFERASE, CHLOROPLASTIC"/>
    <property type="match status" value="1"/>
</dbReference>
<evidence type="ECO:0000256" key="8">
    <source>
        <dbReference type="RuleBase" id="RU003960"/>
    </source>
</evidence>
<evidence type="ECO:0000256" key="5">
    <source>
        <dbReference type="ARBA" id="ARBA00022691"/>
    </source>
</evidence>
<keyword evidence="4 8" id="KW-0808">Transferase</keyword>
<accession>Q8KFD7</accession>
<dbReference type="EnsemblBacteria" id="AAM71636">
    <property type="protein sequence ID" value="AAM71636"/>
    <property type="gene ID" value="CT0390"/>
</dbReference>
<dbReference type="NCBIfam" id="TIGR01469">
    <property type="entry name" value="cobA_cysG_Cterm"/>
    <property type="match status" value="1"/>
</dbReference>
<comment type="similarity">
    <text evidence="1 8">Belongs to the precorrin methyltransferase family.</text>
</comment>
<evidence type="ECO:0000313" key="12">
    <source>
        <dbReference type="Proteomes" id="UP000001007"/>
    </source>
</evidence>
<dbReference type="Pfam" id="PF00590">
    <property type="entry name" value="TP_methylase"/>
    <property type="match status" value="1"/>
</dbReference>
<dbReference type="Gene3D" id="3.30.950.10">
    <property type="entry name" value="Methyltransferase, Cobalt-precorrin-4 Transmethylase, Domain 2"/>
    <property type="match status" value="1"/>
</dbReference>
<dbReference type="GO" id="GO:0004851">
    <property type="term" value="F:uroporphyrin-III C-methyltransferase activity"/>
    <property type="evidence" value="ECO:0007669"/>
    <property type="project" value="UniProtKB-EC"/>
</dbReference>
<dbReference type="KEGG" id="cte:CT0390"/>
<dbReference type="CDD" id="cd11642">
    <property type="entry name" value="SUMT"/>
    <property type="match status" value="1"/>
</dbReference>